<accession>A0A4P8L1B5</accession>
<protein>
    <submittedName>
        <fullName evidence="1">DUF2283 domain-containing protein</fullName>
    </submittedName>
</protein>
<dbReference type="EMBL" id="CP040098">
    <property type="protein sequence ID" value="QCQ21559.1"/>
    <property type="molecule type" value="Genomic_DNA"/>
</dbReference>
<gene>
    <name evidence="1" type="ORF">FDQ92_04835</name>
</gene>
<name>A0A4P8L1B5_9BACT</name>
<dbReference type="KEGG" id="dax:FDQ92_04835"/>
<dbReference type="Proteomes" id="UP000298602">
    <property type="component" value="Chromosome"/>
</dbReference>
<dbReference type="InterPro" id="IPR019270">
    <property type="entry name" value="DUF2283"/>
</dbReference>
<keyword evidence="2" id="KW-1185">Reference proteome</keyword>
<dbReference type="OrthoDB" id="9799670at2"/>
<evidence type="ECO:0000313" key="2">
    <source>
        <dbReference type="Proteomes" id="UP000298602"/>
    </source>
</evidence>
<evidence type="ECO:0000313" key="1">
    <source>
        <dbReference type="EMBL" id="QCQ21559.1"/>
    </source>
</evidence>
<reference evidence="1 2" key="2">
    <citation type="submission" date="2019-05" db="EMBL/GenBank/DDBJ databases">
        <authorList>
            <person name="Suflita J.M."/>
            <person name="Marks C.R."/>
        </authorList>
    </citation>
    <scope>NUCLEOTIDE SEQUENCE [LARGE SCALE GENOMIC DNA]</scope>
    <source>
        <strain evidence="1 2">ALDC</strain>
    </source>
</reference>
<sequence length="78" mass="8728">MILEYYPETDMLYIKLVEGVSTESEEIASGVVLDFDEHNRVIGVEIEDASKIIDLSRLELRAVPVVNLILTERAPVPA</sequence>
<proteinExistence type="predicted"/>
<dbReference type="PANTHER" id="PTHR37029:SF1">
    <property type="entry name" value="SSR1768 PROTEIN"/>
    <property type="match status" value="1"/>
</dbReference>
<reference evidence="1 2" key="1">
    <citation type="submission" date="2019-05" db="EMBL/GenBank/DDBJ databases">
        <title>The Complete Genome Sequence of the n-alkane-degrading Desulfoglaeba alkanexedens ALDC reveals multiple alkylsuccinate synthase gene clusters.</title>
        <authorList>
            <person name="Callaghan A.V."/>
            <person name="Davidova I.A."/>
            <person name="Duncan K.E."/>
            <person name="Morris B."/>
            <person name="McInerney M.J."/>
        </authorList>
    </citation>
    <scope>NUCLEOTIDE SEQUENCE [LARGE SCALE GENOMIC DNA]</scope>
    <source>
        <strain evidence="1 2">ALDC</strain>
    </source>
</reference>
<dbReference type="Pfam" id="PF10049">
    <property type="entry name" value="DUF2283"/>
    <property type="match status" value="1"/>
</dbReference>
<dbReference type="RefSeq" id="WP_137423528.1">
    <property type="nucleotide sequence ID" value="NZ_CP040098.1"/>
</dbReference>
<dbReference type="AlphaFoldDB" id="A0A4P8L1B5"/>
<dbReference type="PANTHER" id="PTHR37029">
    <property type="entry name" value="SSR1768 PROTEIN"/>
    <property type="match status" value="1"/>
</dbReference>
<organism evidence="1 2">
    <name type="scientific">Desulfoglaeba alkanexedens ALDC</name>
    <dbReference type="NCBI Taxonomy" id="980445"/>
    <lineage>
        <taxon>Bacteria</taxon>
        <taxon>Pseudomonadati</taxon>
        <taxon>Thermodesulfobacteriota</taxon>
        <taxon>Syntrophobacteria</taxon>
        <taxon>Syntrophobacterales</taxon>
        <taxon>Syntrophobacteraceae</taxon>
        <taxon>Desulfoglaeba</taxon>
    </lineage>
</organism>